<dbReference type="Proteomes" id="UP000287547">
    <property type="component" value="Unassembled WGS sequence"/>
</dbReference>
<feature type="domain" description="GFO/IDH/MocA-like oxidoreductase" evidence="2">
    <location>
        <begin position="146"/>
        <end position="241"/>
    </location>
</feature>
<dbReference type="Gene3D" id="3.30.360.10">
    <property type="entry name" value="Dihydrodipicolinate Reductase, domain 2"/>
    <property type="match status" value="1"/>
</dbReference>
<dbReference type="PANTHER" id="PTHR43249">
    <property type="entry name" value="UDP-N-ACETYL-2-AMINO-2-DEOXY-D-GLUCURONATE OXIDASE"/>
    <property type="match status" value="1"/>
</dbReference>
<dbReference type="InterPro" id="IPR036291">
    <property type="entry name" value="NAD(P)-bd_dom_sf"/>
</dbReference>
<dbReference type="SUPFAM" id="SSF55347">
    <property type="entry name" value="Glyceraldehyde-3-phosphate dehydrogenase-like, C-terminal domain"/>
    <property type="match status" value="1"/>
</dbReference>
<dbReference type="Pfam" id="PF01408">
    <property type="entry name" value="GFO_IDH_MocA"/>
    <property type="match status" value="1"/>
</dbReference>
<organism evidence="3 4">
    <name type="scientific">Kibdelosporangium aridum</name>
    <dbReference type="NCBI Taxonomy" id="2030"/>
    <lineage>
        <taxon>Bacteria</taxon>
        <taxon>Bacillati</taxon>
        <taxon>Actinomycetota</taxon>
        <taxon>Actinomycetes</taxon>
        <taxon>Pseudonocardiales</taxon>
        <taxon>Pseudonocardiaceae</taxon>
        <taxon>Kibdelosporangium</taxon>
    </lineage>
</organism>
<dbReference type="OrthoDB" id="9792935at2"/>
<dbReference type="GO" id="GO:0000166">
    <property type="term" value="F:nucleotide binding"/>
    <property type="evidence" value="ECO:0007669"/>
    <property type="project" value="InterPro"/>
</dbReference>
<dbReference type="Pfam" id="PF22725">
    <property type="entry name" value="GFO_IDH_MocA_C3"/>
    <property type="match status" value="1"/>
</dbReference>
<evidence type="ECO:0000313" key="4">
    <source>
        <dbReference type="Proteomes" id="UP000287547"/>
    </source>
</evidence>
<evidence type="ECO:0000313" key="3">
    <source>
        <dbReference type="EMBL" id="RSM87925.1"/>
    </source>
</evidence>
<evidence type="ECO:0000259" key="2">
    <source>
        <dbReference type="Pfam" id="PF22725"/>
    </source>
</evidence>
<dbReference type="Gene3D" id="3.40.50.720">
    <property type="entry name" value="NAD(P)-binding Rossmann-like Domain"/>
    <property type="match status" value="1"/>
</dbReference>
<dbReference type="SUPFAM" id="SSF51735">
    <property type="entry name" value="NAD(P)-binding Rossmann-fold domains"/>
    <property type="match status" value="1"/>
</dbReference>
<sequence length="322" mass="34025">MAGCRIGIVGAGGVAQRHARMLAGFDDVQLVCVTDVDADRARVFAQDHEMRAVPGVAEVLETDVDAVYVCVPPVAHGSAEEAVAAAGRALFVEKPIGLDCEVPERIGKLVDETGVVTAVGHHWRYSPAVTWARQALADRPVRLAMGAWLDKVPPVGWWVHRDRSGGQVIEQAIHVLDLARVLVGDVAEVHAFADGKPPGEPDADVDGATVVTMRFANGAVGTLAATCMLGWKHRAGLEVYAEGLALSMTEDGLELRDGGDPSVRPVDPDTAKAAADRAFVDAVLGRRDDVRTPYCEALQTHRLACAVADSAAQGVPVKLTEA</sequence>
<name>A0A428ZIN8_KIBAR</name>
<dbReference type="AlphaFoldDB" id="A0A428ZIN8"/>
<dbReference type="InterPro" id="IPR052515">
    <property type="entry name" value="Gfo/Idh/MocA_Oxidoreductase"/>
</dbReference>
<protein>
    <submittedName>
        <fullName evidence="3">Gfo/Idh/MocA family oxidoreductase</fullName>
    </submittedName>
</protein>
<dbReference type="EMBL" id="QHKI01000005">
    <property type="protein sequence ID" value="RSM87925.1"/>
    <property type="molecule type" value="Genomic_DNA"/>
</dbReference>
<evidence type="ECO:0000259" key="1">
    <source>
        <dbReference type="Pfam" id="PF01408"/>
    </source>
</evidence>
<dbReference type="InterPro" id="IPR055170">
    <property type="entry name" value="GFO_IDH_MocA-like_dom"/>
</dbReference>
<feature type="domain" description="Gfo/Idh/MocA-like oxidoreductase N-terminal" evidence="1">
    <location>
        <begin position="5"/>
        <end position="121"/>
    </location>
</feature>
<gene>
    <name evidence="3" type="ORF">DMH04_09390</name>
</gene>
<accession>A0A428ZIN8</accession>
<dbReference type="PANTHER" id="PTHR43249:SF1">
    <property type="entry name" value="D-GLUCOSIDE 3-DEHYDROGENASE"/>
    <property type="match status" value="1"/>
</dbReference>
<dbReference type="RefSeq" id="WP_037255630.1">
    <property type="nucleotide sequence ID" value="NZ_QHKI01000005.1"/>
</dbReference>
<reference evidence="3 4" key="1">
    <citation type="submission" date="2018-05" db="EMBL/GenBank/DDBJ databases">
        <title>Evolution of GPA BGCs.</title>
        <authorList>
            <person name="Waglechner N."/>
            <person name="Wright G.D."/>
        </authorList>
    </citation>
    <scope>NUCLEOTIDE SEQUENCE [LARGE SCALE GENOMIC DNA]</scope>
    <source>
        <strain evidence="3 4">A82846</strain>
    </source>
</reference>
<comment type="caution">
    <text evidence="3">The sequence shown here is derived from an EMBL/GenBank/DDBJ whole genome shotgun (WGS) entry which is preliminary data.</text>
</comment>
<proteinExistence type="predicted"/>
<dbReference type="InterPro" id="IPR000683">
    <property type="entry name" value="Gfo/Idh/MocA-like_OxRdtase_N"/>
</dbReference>